<dbReference type="KEGG" id="gom:D7316_01887"/>
<dbReference type="Gene3D" id="3.40.50.970">
    <property type="match status" value="2"/>
</dbReference>
<evidence type="ECO:0000256" key="6">
    <source>
        <dbReference type="ARBA" id="ARBA00022827"/>
    </source>
</evidence>
<evidence type="ECO:0000256" key="5">
    <source>
        <dbReference type="ARBA" id="ARBA00022630"/>
    </source>
</evidence>
<dbReference type="InterPro" id="IPR045229">
    <property type="entry name" value="TPP_enz"/>
</dbReference>
<dbReference type="PANTHER" id="PTHR18968">
    <property type="entry name" value="THIAMINE PYROPHOSPHATE ENZYMES"/>
    <property type="match status" value="1"/>
</dbReference>
<feature type="domain" description="Thiamine pyrophosphate enzyme TPP-binding" evidence="13">
    <location>
        <begin position="409"/>
        <end position="560"/>
    </location>
</feature>
<dbReference type="CDD" id="cd00568">
    <property type="entry name" value="TPP_enzymes"/>
    <property type="match status" value="1"/>
</dbReference>
<feature type="domain" description="Thiamine pyrophosphate enzyme central" evidence="12">
    <location>
        <begin position="237"/>
        <end position="342"/>
    </location>
</feature>
<evidence type="ECO:0000259" key="13">
    <source>
        <dbReference type="Pfam" id="PF02775"/>
    </source>
</evidence>
<evidence type="ECO:0000259" key="12">
    <source>
        <dbReference type="Pfam" id="PF00205"/>
    </source>
</evidence>
<dbReference type="UniPathway" id="UPA00047">
    <property type="reaction ID" value="UER00055"/>
</dbReference>
<comment type="similarity">
    <text evidence="3 10">Belongs to the TPP enzyme family.</text>
</comment>
<name>A0A3G8JL56_9ACTN</name>
<dbReference type="Gene3D" id="3.40.50.1220">
    <property type="entry name" value="TPP-binding domain"/>
    <property type="match status" value="1"/>
</dbReference>
<evidence type="ECO:0000256" key="10">
    <source>
        <dbReference type="RuleBase" id="RU362132"/>
    </source>
</evidence>
<dbReference type="EC" id="2.2.1.6" evidence="4"/>
<evidence type="ECO:0000256" key="9">
    <source>
        <dbReference type="ARBA" id="ARBA00048670"/>
    </source>
</evidence>
<comment type="pathway">
    <text evidence="2">Amino-acid biosynthesis; L-valine biosynthesis; L-valine from pyruvate: step 1/4.</text>
</comment>
<dbReference type="InterPro" id="IPR012000">
    <property type="entry name" value="Thiamin_PyroP_enz_cen_dom"/>
</dbReference>
<organism evidence="15 16">
    <name type="scientific">Gordonia insulae</name>
    <dbReference type="NCBI Taxonomy" id="2420509"/>
    <lineage>
        <taxon>Bacteria</taxon>
        <taxon>Bacillati</taxon>
        <taxon>Actinomycetota</taxon>
        <taxon>Actinomycetes</taxon>
        <taxon>Mycobacteriales</taxon>
        <taxon>Gordoniaceae</taxon>
        <taxon>Gordonia</taxon>
    </lineage>
</organism>
<dbReference type="GO" id="GO:0009099">
    <property type="term" value="P:L-valine biosynthetic process"/>
    <property type="evidence" value="ECO:0007669"/>
    <property type="project" value="UniProtKB-UniPathway"/>
</dbReference>
<dbReference type="Pfam" id="PF02775">
    <property type="entry name" value="TPP_enzyme_C"/>
    <property type="match status" value="1"/>
</dbReference>
<evidence type="ECO:0000256" key="3">
    <source>
        <dbReference type="ARBA" id="ARBA00007812"/>
    </source>
</evidence>
<keyword evidence="8" id="KW-0028">Amino-acid biosynthesis</keyword>
<dbReference type="InterPro" id="IPR011766">
    <property type="entry name" value="TPP_enzyme_TPP-bd"/>
</dbReference>
<keyword evidence="6" id="KW-0274">FAD</keyword>
<keyword evidence="5" id="KW-0285">Flavoprotein</keyword>
<dbReference type="GO" id="GO:0005948">
    <property type="term" value="C:acetolactate synthase complex"/>
    <property type="evidence" value="ECO:0007669"/>
    <property type="project" value="TreeGrafter"/>
</dbReference>
<accession>A0A3G8JL56</accession>
<dbReference type="GO" id="GO:0030976">
    <property type="term" value="F:thiamine pyrophosphate binding"/>
    <property type="evidence" value="ECO:0007669"/>
    <property type="project" value="InterPro"/>
</dbReference>
<gene>
    <name evidence="15" type="primary">ilvG</name>
    <name evidence="15" type="ORF">D7316_01887</name>
</gene>
<dbReference type="Proteomes" id="UP000271469">
    <property type="component" value="Chromosome"/>
</dbReference>
<dbReference type="Pfam" id="PF02776">
    <property type="entry name" value="TPP_enzyme_N"/>
    <property type="match status" value="1"/>
</dbReference>
<keyword evidence="16" id="KW-1185">Reference proteome</keyword>
<evidence type="ECO:0000313" key="16">
    <source>
        <dbReference type="Proteomes" id="UP000271469"/>
    </source>
</evidence>
<proteinExistence type="inferred from homology"/>
<dbReference type="RefSeq" id="WP_124708021.1">
    <property type="nucleotide sequence ID" value="NZ_CP033972.1"/>
</dbReference>
<keyword evidence="15" id="KW-0808">Transferase</keyword>
<feature type="compositionally biased region" description="Low complexity" evidence="11">
    <location>
        <begin position="7"/>
        <end position="24"/>
    </location>
</feature>
<evidence type="ECO:0000256" key="8">
    <source>
        <dbReference type="ARBA" id="ARBA00023304"/>
    </source>
</evidence>
<feature type="domain" description="Thiamine pyrophosphate enzyme N-terminal TPP-binding" evidence="14">
    <location>
        <begin position="28"/>
        <end position="140"/>
    </location>
</feature>
<dbReference type="SUPFAM" id="SSF52467">
    <property type="entry name" value="DHS-like NAD/FAD-binding domain"/>
    <property type="match status" value="1"/>
</dbReference>
<evidence type="ECO:0000256" key="7">
    <source>
        <dbReference type="ARBA" id="ARBA00023052"/>
    </source>
</evidence>
<dbReference type="GO" id="GO:0050660">
    <property type="term" value="F:flavin adenine dinucleotide binding"/>
    <property type="evidence" value="ECO:0007669"/>
    <property type="project" value="TreeGrafter"/>
</dbReference>
<evidence type="ECO:0000256" key="2">
    <source>
        <dbReference type="ARBA" id="ARBA00005025"/>
    </source>
</evidence>
<dbReference type="SUPFAM" id="SSF52518">
    <property type="entry name" value="Thiamin diphosphate-binding fold (THDP-binding)"/>
    <property type="match status" value="2"/>
</dbReference>
<reference evidence="15 16" key="1">
    <citation type="submission" date="2018-11" db="EMBL/GenBank/DDBJ databases">
        <title>Gordonia insulae sp. nov., isolated from an island soil.</title>
        <authorList>
            <person name="Kim Y.S."/>
            <person name="Kim S.B."/>
        </authorList>
    </citation>
    <scope>NUCLEOTIDE SEQUENCE [LARGE SCALE GENOMIC DNA]</scope>
    <source>
        <strain evidence="15 16">MMS17-SY073</strain>
    </source>
</reference>
<evidence type="ECO:0000256" key="1">
    <source>
        <dbReference type="ARBA" id="ARBA00004974"/>
    </source>
</evidence>
<dbReference type="InterPro" id="IPR029035">
    <property type="entry name" value="DHS-like_NAD/FAD-binding_dom"/>
</dbReference>
<dbReference type="PANTHER" id="PTHR18968:SF13">
    <property type="entry name" value="ACETOLACTATE SYNTHASE CATALYTIC SUBUNIT, MITOCHONDRIAL"/>
    <property type="match status" value="1"/>
</dbReference>
<keyword evidence="8" id="KW-0100">Branched-chain amino acid biosynthesis</keyword>
<feature type="region of interest" description="Disordered" evidence="11">
    <location>
        <begin position="1"/>
        <end position="24"/>
    </location>
</feature>
<dbReference type="InterPro" id="IPR012001">
    <property type="entry name" value="Thiamin_PyroP_enz_TPP-bd_dom"/>
</dbReference>
<dbReference type="InterPro" id="IPR029061">
    <property type="entry name" value="THDP-binding"/>
</dbReference>
<evidence type="ECO:0000256" key="4">
    <source>
        <dbReference type="ARBA" id="ARBA00013145"/>
    </source>
</evidence>
<evidence type="ECO:0000259" key="14">
    <source>
        <dbReference type="Pfam" id="PF02776"/>
    </source>
</evidence>
<dbReference type="GO" id="GO:0003984">
    <property type="term" value="F:acetolactate synthase activity"/>
    <property type="evidence" value="ECO:0007669"/>
    <property type="project" value="UniProtKB-EC"/>
</dbReference>
<dbReference type="UniPathway" id="UPA00049">
    <property type="reaction ID" value="UER00059"/>
</dbReference>
<sequence length="580" mass="59274">MTAIAHPPQKSSSPRAQSASAQSTAQPTVAEYIVGQLLSKSMTTMFGVHGANVEDLYDAAVRVEGMTAVVAKHEFAAGAMADGTARITGRPGVVMTTSGGGAMNVVPAIAEAYDSRSPVLALIGTAPSPLVGRGAFQDMLSPPDTIDVAGLFSAITGSCSVVTHPDEIPAALATAFATLGRGLPAAVLIPKDVQSASVTDGHQLGPVAASTGSGVIPLAHLRAVADDLRAVAGSGGRITIWVGDEASVAGAGEQIAALADALGAAVVAAPGGRDILRAGNGFAGVTGVMGHPSAHRAIAGSDTCLVIGCRMTMTDRAGLDDALARVRVIHLGAEPPRMPGRVEHIGCGDLRGCLDELIRRVDGTDGVTPRASTELVALQVPASAFDLDMRSVIEEIGHWLPPDTAVFADAGNAGAAAIHHLPFRHGRFVVALGMGGMGHAMAAGIGNAIRSSADGDMSRTVVIAGDGSFFMHGMEIHTAVEHDAPVTVVVLNNDAHGMCITREHLFFPDTPSVNRFRPTDIAAGLDAMFDGLTVAHPTDRSSLRAAAQDLLSRPGPNCLVVDVDPDEVPPFAPFLPKGMS</sequence>
<protein>
    <recommendedName>
        <fullName evidence="4">acetolactate synthase</fullName>
        <ecNumber evidence="4">2.2.1.6</ecNumber>
    </recommendedName>
</protein>
<dbReference type="GO" id="GO:0009097">
    <property type="term" value="P:isoleucine biosynthetic process"/>
    <property type="evidence" value="ECO:0007669"/>
    <property type="project" value="UniProtKB-UniPathway"/>
</dbReference>
<comment type="pathway">
    <text evidence="1">Amino-acid biosynthesis; L-isoleucine biosynthesis; L-isoleucine from 2-oxobutanoate: step 1/4.</text>
</comment>
<dbReference type="Pfam" id="PF00205">
    <property type="entry name" value="TPP_enzyme_M"/>
    <property type="match status" value="1"/>
</dbReference>
<dbReference type="OrthoDB" id="2254214at2"/>
<dbReference type="EMBL" id="CP033972">
    <property type="protein sequence ID" value="AZG45292.1"/>
    <property type="molecule type" value="Genomic_DNA"/>
</dbReference>
<dbReference type="AlphaFoldDB" id="A0A3G8JL56"/>
<dbReference type="GO" id="GO:0000287">
    <property type="term" value="F:magnesium ion binding"/>
    <property type="evidence" value="ECO:0007669"/>
    <property type="project" value="InterPro"/>
</dbReference>
<keyword evidence="7 10" id="KW-0786">Thiamine pyrophosphate</keyword>
<evidence type="ECO:0000313" key="15">
    <source>
        <dbReference type="EMBL" id="AZG45292.1"/>
    </source>
</evidence>
<comment type="catalytic activity">
    <reaction evidence="9">
        <text>2 pyruvate + H(+) = (2S)-2-acetolactate + CO2</text>
        <dbReference type="Rhea" id="RHEA:25249"/>
        <dbReference type="ChEBI" id="CHEBI:15361"/>
        <dbReference type="ChEBI" id="CHEBI:15378"/>
        <dbReference type="ChEBI" id="CHEBI:16526"/>
        <dbReference type="ChEBI" id="CHEBI:58476"/>
        <dbReference type="EC" id="2.2.1.6"/>
    </reaction>
</comment>
<evidence type="ECO:0000256" key="11">
    <source>
        <dbReference type="SAM" id="MobiDB-lite"/>
    </source>
</evidence>
<dbReference type="CDD" id="cd07035">
    <property type="entry name" value="TPP_PYR_POX_like"/>
    <property type="match status" value="1"/>
</dbReference>